<evidence type="ECO:0008006" key="4">
    <source>
        <dbReference type="Google" id="ProtNLM"/>
    </source>
</evidence>
<gene>
    <name evidence="2" type="ORF">M5J20_04245</name>
</gene>
<evidence type="ECO:0000313" key="2">
    <source>
        <dbReference type="EMBL" id="MCP1387398.1"/>
    </source>
</evidence>
<feature type="compositionally biased region" description="Basic and acidic residues" evidence="1">
    <location>
        <begin position="114"/>
        <end position="126"/>
    </location>
</feature>
<dbReference type="EMBL" id="JAMFTQ010000003">
    <property type="protein sequence ID" value="MCP1387398.1"/>
    <property type="molecule type" value="Genomic_DNA"/>
</dbReference>
<feature type="region of interest" description="Disordered" evidence="1">
    <location>
        <begin position="229"/>
        <end position="248"/>
    </location>
</feature>
<name>A0ABT1G066_9CORY</name>
<reference evidence="2" key="1">
    <citation type="submission" date="2022-05" db="EMBL/GenBank/DDBJ databases">
        <title>Corynebacterium sp. TA-R-1 sp. nov., isolated from human feces.</title>
        <authorList>
            <person name="Shamsuzzaman M."/>
            <person name="Dahal R.H."/>
        </authorList>
    </citation>
    <scope>NUCLEOTIDE SEQUENCE</scope>
    <source>
        <strain evidence="2">TA-R-1</strain>
    </source>
</reference>
<evidence type="ECO:0000256" key="1">
    <source>
        <dbReference type="SAM" id="MobiDB-lite"/>
    </source>
</evidence>
<accession>A0ABT1G066</accession>
<dbReference type="RefSeq" id="WP_253576697.1">
    <property type="nucleotide sequence ID" value="NZ_JAMFTQ010000003.1"/>
</dbReference>
<proteinExistence type="predicted"/>
<evidence type="ECO:0000313" key="3">
    <source>
        <dbReference type="Proteomes" id="UP001204000"/>
    </source>
</evidence>
<keyword evidence="3" id="KW-1185">Reference proteome</keyword>
<dbReference type="Proteomes" id="UP001204000">
    <property type="component" value="Unassembled WGS sequence"/>
</dbReference>
<comment type="caution">
    <text evidence="2">The sequence shown here is derived from an EMBL/GenBank/DDBJ whole genome shotgun (WGS) entry which is preliminary data.</text>
</comment>
<sequence length="248" mass="27522">MNFTAFIDALSTANIDTLADFDRKVALAAGIQPTTVRAWAKLQDLYFGPTKHGKFQRRALSRARAGGFSLDQLAMLERRIAHLAPGEQWRHRVRLLANACTYAEFEQAVKTSVPKREPKKKDEKPQKKPKPTPPTMPIEQVARDIELLIDALQRSGHSPSEGKEQALILLTLEEHMQITNGDRDVVLRRTDGTTMTGAEYVSREHAIDLNVALIHPVIGSLNMYRTERASAKRGGKPGPVQRALAAAS</sequence>
<protein>
    <recommendedName>
        <fullName evidence="4">HNH endonuclease</fullName>
    </recommendedName>
</protein>
<organism evidence="2 3">
    <name type="scientific">Corynebacterium stercoris</name>
    <dbReference type="NCBI Taxonomy" id="2943490"/>
    <lineage>
        <taxon>Bacteria</taxon>
        <taxon>Bacillati</taxon>
        <taxon>Actinomycetota</taxon>
        <taxon>Actinomycetes</taxon>
        <taxon>Mycobacteriales</taxon>
        <taxon>Corynebacteriaceae</taxon>
        <taxon>Corynebacterium</taxon>
    </lineage>
</organism>
<feature type="region of interest" description="Disordered" evidence="1">
    <location>
        <begin position="110"/>
        <end position="138"/>
    </location>
</feature>